<keyword evidence="2" id="KW-0812">Transmembrane</keyword>
<evidence type="ECO:0000313" key="5">
    <source>
        <dbReference type="EMBL" id="CAG6675237.1"/>
    </source>
</evidence>
<keyword evidence="4" id="KW-0472">Membrane</keyword>
<dbReference type="SUPFAM" id="SSF48652">
    <property type="entry name" value="Tetraspanin"/>
    <property type="match status" value="1"/>
</dbReference>
<dbReference type="GO" id="GO:0016020">
    <property type="term" value="C:membrane"/>
    <property type="evidence" value="ECO:0007669"/>
    <property type="project" value="UniProtKB-SubCell"/>
</dbReference>
<evidence type="ECO:0000256" key="3">
    <source>
        <dbReference type="ARBA" id="ARBA00022989"/>
    </source>
</evidence>
<dbReference type="Pfam" id="PF00335">
    <property type="entry name" value="Tetraspanin"/>
    <property type="match status" value="1"/>
</dbReference>
<sequence length="181" mass="20556">MASYLLDNEWKLTLDHMQFELKCCGAHNYTDWFQTSWIQIDSLNLESSEFEKYVQPDGRVLATLLPFSCCRPDYPGVCSLSSPLILSTSTLAFYSTGCVEQISTQLVQLSDWLKSLSALYVVLSVCGCVLLQYLYTSSRNALILNRDVAVGWLYGPEDFGYEGRDSLSTYEVSIRFQVFSR</sequence>
<comment type="subcellular location">
    <subcellularLocation>
        <location evidence="1">Membrane</location>
        <topology evidence="1">Multi-pass membrane protein</topology>
    </subcellularLocation>
</comment>
<name>A0A8D8SZJ8_9HEMI</name>
<protein>
    <submittedName>
        <fullName evidence="5">Peripherin-2</fullName>
    </submittedName>
</protein>
<keyword evidence="3" id="KW-1133">Transmembrane helix</keyword>
<dbReference type="Gene3D" id="1.10.1450.10">
    <property type="entry name" value="Tetraspanin"/>
    <property type="match status" value="1"/>
</dbReference>
<accession>A0A8D8SZJ8</accession>
<evidence type="ECO:0000256" key="4">
    <source>
        <dbReference type="ARBA" id="ARBA00023136"/>
    </source>
</evidence>
<organism evidence="5">
    <name type="scientific">Cacopsylla melanoneura</name>
    <dbReference type="NCBI Taxonomy" id="428564"/>
    <lineage>
        <taxon>Eukaryota</taxon>
        <taxon>Metazoa</taxon>
        <taxon>Ecdysozoa</taxon>
        <taxon>Arthropoda</taxon>
        <taxon>Hexapoda</taxon>
        <taxon>Insecta</taxon>
        <taxon>Pterygota</taxon>
        <taxon>Neoptera</taxon>
        <taxon>Paraneoptera</taxon>
        <taxon>Hemiptera</taxon>
        <taxon>Sternorrhyncha</taxon>
        <taxon>Psylloidea</taxon>
        <taxon>Psyllidae</taxon>
        <taxon>Psyllinae</taxon>
        <taxon>Cacopsylla</taxon>
    </lineage>
</organism>
<dbReference type="EMBL" id="HBUF01235947">
    <property type="protein sequence ID" value="CAG6675237.1"/>
    <property type="molecule type" value="Transcribed_RNA"/>
</dbReference>
<evidence type="ECO:0000256" key="2">
    <source>
        <dbReference type="ARBA" id="ARBA00022692"/>
    </source>
</evidence>
<reference evidence="5" key="1">
    <citation type="submission" date="2021-05" db="EMBL/GenBank/DDBJ databases">
        <authorList>
            <person name="Alioto T."/>
            <person name="Alioto T."/>
            <person name="Gomez Garrido J."/>
        </authorList>
    </citation>
    <scope>NUCLEOTIDE SEQUENCE</scope>
</reference>
<evidence type="ECO:0000256" key="1">
    <source>
        <dbReference type="ARBA" id="ARBA00004141"/>
    </source>
</evidence>
<dbReference type="InterPro" id="IPR018499">
    <property type="entry name" value="Tetraspanin/Peripherin"/>
</dbReference>
<dbReference type="InterPro" id="IPR008952">
    <property type="entry name" value="Tetraspanin_EC2_sf"/>
</dbReference>
<dbReference type="AlphaFoldDB" id="A0A8D8SZJ8"/>
<proteinExistence type="predicted"/>